<feature type="transmembrane region" description="Helical" evidence="6">
    <location>
        <begin position="175"/>
        <end position="191"/>
    </location>
</feature>
<dbReference type="Proteomes" id="UP000243217">
    <property type="component" value="Unassembled WGS sequence"/>
</dbReference>
<comment type="subcellular location">
    <subcellularLocation>
        <location evidence="1">Membrane</location>
        <topology evidence="1">Multi-pass membrane protein</topology>
    </subcellularLocation>
</comment>
<dbReference type="Gene3D" id="1.20.1560.10">
    <property type="entry name" value="ABC transporter type 1, transmembrane domain"/>
    <property type="match status" value="2"/>
</dbReference>
<dbReference type="InterPro" id="IPR039421">
    <property type="entry name" value="Type_1_exporter"/>
</dbReference>
<feature type="domain" description="ABC transmembrane type-1" evidence="7">
    <location>
        <begin position="59"/>
        <end position="342"/>
    </location>
</feature>
<feature type="transmembrane region" description="Helical" evidence="6">
    <location>
        <begin position="54"/>
        <end position="78"/>
    </location>
</feature>
<evidence type="ECO:0000256" key="4">
    <source>
        <dbReference type="ARBA" id="ARBA00023136"/>
    </source>
</evidence>
<keyword evidence="2 6" id="KW-0812">Transmembrane</keyword>
<evidence type="ECO:0000256" key="1">
    <source>
        <dbReference type="ARBA" id="ARBA00004141"/>
    </source>
</evidence>
<dbReference type="InterPro" id="IPR027417">
    <property type="entry name" value="P-loop_NTPase"/>
</dbReference>
<proteinExistence type="predicted"/>
<dbReference type="AlphaFoldDB" id="A0A1W0A2X8"/>
<evidence type="ECO:0000259" key="7">
    <source>
        <dbReference type="PROSITE" id="PS50929"/>
    </source>
</evidence>
<dbReference type="Pfam" id="PF00005">
    <property type="entry name" value="ABC_tran"/>
    <property type="match status" value="1"/>
</dbReference>
<organism evidence="8 9">
    <name type="scientific">Thraustotheca clavata</name>
    <dbReference type="NCBI Taxonomy" id="74557"/>
    <lineage>
        <taxon>Eukaryota</taxon>
        <taxon>Sar</taxon>
        <taxon>Stramenopiles</taxon>
        <taxon>Oomycota</taxon>
        <taxon>Saprolegniomycetes</taxon>
        <taxon>Saprolegniales</taxon>
        <taxon>Achlyaceae</taxon>
        <taxon>Thraustotheca</taxon>
    </lineage>
</organism>
<dbReference type="SUPFAM" id="SSF52540">
    <property type="entry name" value="P-loop containing nucleoside triphosphate hydrolases"/>
    <property type="match status" value="1"/>
</dbReference>
<dbReference type="GO" id="GO:0015421">
    <property type="term" value="F:ABC-type oligopeptide transporter activity"/>
    <property type="evidence" value="ECO:0007669"/>
    <property type="project" value="TreeGrafter"/>
</dbReference>
<dbReference type="Gene3D" id="3.40.50.300">
    <property type="entry name" value="P-loop containing nucleotide triphosphate hydrolases"/>
    <property type="match status" value="1"/>
</dbReference>
<dbReference type="InterPro" id="IPR011527">
    <property type="entry name" value="ABC1_TM_dom"/>
</dbReference>
<evidence type="ECO:0000256" key="2">
    <source>
        <dbReference type="ARBA" id="ARBA00022692"/>
    </source>
</evidence>
<feature type="transmembrane region" description="Helical" evidence="6">
    <location>
        <begin position="98"/>
        <end position="121"/>
    </location>
</feature>
<feature type="non-terminal residue" evidence="8">
    <location>
        <position position="442"/>
    </location>
</feature>
<protein>
    <submittedName>
        <fullName evidence="8">ATP-binding Cassette (ABC) Superfamily</fullName>
    </submittedName>
</protein>
<evidence type="ECO:0000256" key="3">
    <source>
        <dbReference type="ARBA" id="ARBA00022989"/>
    </source>
</evidence>
<dbReference type="PANTHER" id="PTHR43394">
    <property type="entry name" value="ATP-DEPENDENT PERMEASE MDL1, MITOCHONDRIAL"/>
    <property type="match status" value="1"/>
</dbReference>
<dbReference type="InterPro" id="IPR003439">
    <property type="entry name" value="ABC_transporter-like_ATP-bd"/>
</dbReference>
<dbReference type="GO" id="GO:0005743">
    <property type="term" value="C:mitochondrial inner membrane"/>
    <property type="evidence" value="ECO:0007669"/>
    <property type="project" value="TreeGrafter"/>
</dbReference>
<keyword evidence="3 6" id="KW-1133">Transmembrane helix</keyword>
<keyword evidence="9" id="KW-1185">Reference proteome</keyword>
<sequence length="442" mass="48531">MEDKESKAPYAMVQTPKGEKGVSMDVKQQKEEEDDDNLNFSFLSLYRYGNKWDAVLIGVGILMSIINGGTFPFMAILFGDALNNFSTNDQSAINQTALDFFILSLVLLASGYGSYACFAISAERQMKALRREVLKHIMYQEMGWYDQRDASELASRISGDTVKIKEGMGEKLGEAFRFIFQFLVGYGIGFYKGWNLALAMCAVMPMMAISLTWLIKRLRESTARSQQVYAAAGAVAEETIGAMRTVASLNGEPKAIKKYDENVHKAEAETLNLAKFVSFSIGWFFMSMWLTYAIGLWYGGYLVKDQNGAVHSPGSVFSAFYGILMGTMSLAQISPNISAVASAKGAAFALFKILARPSKIDASNLDGEVPTHCDGKIEAKDLIFSYPSRPEDVVLRGYSLTIEKGHTVALVGSSGSGKSTLVALLERFYEPTSGQILLDGRD</sequence>
<feature type="transmembrane region" description="Helical" evidence="6">
    <location>
        <begin position="310"/>
        <end position="331"/>
    </location>
</feature>
<keyword evidence="8" id="KW-0067">ATP-binding</keyword>
<comment type="caution">
    <text evidence="8">The sequence shown here is derived from an EMBL/GenBank/DDBJ whole genome shotgun (WGS) entry which is preliminary data.</text>
</comment>
<dbReference type="STRING" id="74557.A0A1W0A2X8"/>
<feature type="transmembrane region" description="Helical" evidence="6">
    <location>
        <begin position="276"/>
        <end position="298"/>
    </location>
</feature>
<dbReference type="PANTHER" id="PTHR43394:SF27">
    <property type="entry name" value="ATP-DEPENDENT TRANSLOCASE ABCB1-LIKE"/>
    <property type="match status" value="1"/>
</dbReference>
<accession>A0A1W0A2X8</accession>
<dbReference type="GO" id="GO:0005524">
    <property type="term" value="F:ATP binding"/>
    <property type="evidence" value="ECO:0007669"/>
    <property type="project" value="UniProtKB-KW"/>
</dbReference>
<dbReference type="InterPro" id="IPR036640">
    <property type="entry name" value="ABC1_TM_sf"/>
</dbReference>
<evidence type="ECO:0000313" key="8">
    <source>
        <dbReference type="EMBL" id="OQS04632.1"/>
    </source>
</evidence>
<dbReference type="SUPFAM" id="SSF90123">
    <property type="entry name" value="ABC transporter transmembrane region"/>
    <property type="match status" value="1"/>
</dbReference>
<reference evidence="8 9" key="1">
    <citation type="journal article" date="2014" name="Genome Biol. Evol.">
        <title>The secreted proteins of Achlya hypogyna and Thraustotheca clavata identify the ancestral oomycete secretome and reveal gene acquisitions by horizontal gene transfer.</title>
        <authorList>
            <person name="Misner I."/>
            <person name="Blouin N."/>
            <person name="Leonard G."/>
            <person name="Richards T.A."/>
            <person name="Lane C.E."/>
        </authorList>
    </citation>
    <scope>NUCLEOTIDE SEQUENCE [LARGE SCALE GENOMIC DNA]</scope>
    <source>
        <strain evidence="8 9">ATCC 34112</strain>
    </source>
</reference>
<dbReference type="PROSITE" id="PS50929">
    <property type="entry name" value="ABC_TM1F"/>
    <property type="match status" value="1"/>
</dbReference>
<dbReference type="OrthoDB" id="75212at2759"/>
<name>A0A1W0A2X8_9STRA</name>
<keyword evidence="8" id="KW-0547">Nucleotide-binding</keyword>
<evidence type="ECO:0000256" key="6">
    <source>
        <dbReference type="SAM" id="Phobius"/>
    </source>
</evidence>
<evidence type="ECO:0000313" key="9">
    <source>
        <dbReference type="Proteomes" id="UP000243217"/>
    </source>
</evidence>
<dbReference type="GO" id="GO:0090374">
    <property type="term" value="P:oligopeptide export from mitochondrion"/>
    <property type="evidence" value="ECO:0007669"/>
    <property type="project" value="TreeGrafter"/>
</dbReference>
<dbReference type="GO" id="GO:0016887">
    <property type="term" value="F:ATP hydrolysis activity"/>
    <property type="evidence" value="ECO:0007669"/>
    <property type="project" value="InterPro"/>
</dbReference>
<keyword evidence="4 6" id="KW-0472">Membrane</keyword>
<dbReference type="Pfam" id="PF00664">
    <property type="entry name" value="ABC_membrane"/>
    <property type="match status" value="1"/>
</dbReference>
<feature type="region of interest" description="Disordered" evidence="5">
    <location>
        <begin position="1"/>
        <end position="25"/>
    </location>
</feature>
<evidence type="ECO:0000256" key="5">
    <source>
        <dbReference type="SAM" id="MobiDB-lite"/>
    </source>
</evidence>
<feature type="transmembrane region" description="Helical" evidence="6">
    <location>
        <begin position="197"/>
        <end position="215"/>
    </location>
</feature>
<dbReference type="EMBL" id="JNBS01000582">
    <property type="protein sequence ID" value="OQS04632.1"/>
    <property type="molecule type" value="Genomic_DNA"/>
</dbReference>
<dbReference type="CDD" id="cd18577">
    <property type="entry name" value="ABC_6TM_Pgp_ABCB1_D1_like"/>
    <property type="match status" value="1"/>
</dbReference>
<gene>
    <name evidence="8" type="ORF">THRCLA_03149</name>
</gene>